<feature type="region of interest" description="Disordered" evidence="1">
    <location>
        <begin position="225"/>
        <end position="384"/>
    </location>
</feature>
<keyword evidence="2" id="KW-1133">Transmembrane helix</keyword>
<dbReference type="PANTHER" id="PTHR10037">
    <property type="entry name" value="VOLTAGE-GATED CATION CHANNEL CALCIUM AND SODIUM"/>
    <property type="match status" value="1"/>
</dbReference>
<feature type="compositionally biased region" description="Basic and acidic residues" evidence="1">
    <location>
        <begin position="398"/>
        <end position="410"/>
    </location>
</feature>
<dbReference type="EMBL" id="CM014100">
    <property type="protein sequence ID" value="TKS91744.1"/>
    <property type="molecule type" value="Genomic_DNA"/>
</dbReference>
<feature type="compositionally biased region" description="Low complexity" evidence="1">
    <location>
        <begin position="130"/>
        <end position="144"/>
    </location>
</feature>
<feature type="region of interest" description="Disordered" evidence="1">
    <location>
        <begin position="129"/>
        <end position="158"/>
    </location>
</feature>
<feature type="transmembrane region" description="Helical" evidence="2">
    <location>
        <begin position="75"/>
        <end position="96"/>
    </location>
</feature>
<feature type="compositionally biased region" description="Pro residues" evidence="1">
    <location>
        <begin position="301"/>
        <end position="310"/>
    </location>
</feature>
<dbReference type="AlphaFoldDB" id="A0A4U5VSU2"/>
<dbReference type="GO" id="GO:0086010">
    <property type="term" value="P:membrane depolarization during action potential"/>
    <property type="evidence" value="ECO:0007669"/>
    <property type="project" value="TreeGrafter"/>
</dbReference>
<protein>
    <submittedName>
        <fullName evidence="3">Voltage-dependent T-type calcium channel subunit alpha-1H</fullName>
    </submittedName>
</protein>
<organism evidence="3 4">
    <name type="scientific">Collichthys lucidus</name>
    <name type="common">Big head croaker</name>
    <name type="synonym">Sciaena lucida</name>
    <dbReference type="NCBI Taxonomy" id="240159"/>
    <lineage>
        <taxon>Eukaryota</taxon>
        <taxon>Metazoa</taxon>
        <taxon>Chordata</taxon>
        <taxon>Craniata</taxon>
        <taxon>Vertebrata</taxon>
        <taxon>Euteleostomi</taxon>
        <taxon>Actinopterygii</taxon>
        <taxon>Neopterygii</taxon>
        <taxon>Teleostei</taxon>
        <taxon>Neoteleostei</taxon>
        <taxon>Acanthomorphata</taxon>
        <taxon>Eupercaria</taxon>
        <taxon>Sciaenidae</taxon>
        <taxon>Collichthys</taxon>
    </lineage>
</organism>
<evidence type="ECO:0000256" key="2">
    <source>
        <dbReference type="SAM" id="Phobius"/>
    </source>
</evidence>
<keyword evidence="2" id="KW-0472">Membrane</keyword>
<dbReference type="InterPro" id="IPR043203">
    <property type="entry name" value="VGCC_Ca_Na"/>
</dbReference>
<feature type="region of interest" description="Disordered" evidence="1">
    <location>
        <begin position="200"/>
        <end position="219"/>
    </location>
</feature>
<dbReference type="Gene3D" id="1.10.287.70">
    <property type="match status" value="1"/>
</dbReference>
<feature type="compositionally biased region" description="Basic and acidic residues" evidence="1">
    <location>
        <begin position="500"/>
        <end position="513"/>
    </location>
</feature>
<dbReference type="PANTHER" id="PTHR10037:SF192">
    <property type="entry name" value="VOLTAGE-DEPENDENT T-TYPE CALCIUM CHANNEL SUBUNIT ALPHA-1H"/>
    <property type="match status" value="1"/>
</dbReference>
<sequence length="721" mass="78452">MTKQLSSYLSIRVFVCPCENASVLCVKVAQGGSRKKITSPLTAKPLETTINGDTLRDCQPEDQHCLTYLPLVSPIYFVTFVLMAQFVLVNVVVAVLMKHLEESNKEAKEDAEMDAEIALEMAMERQRKLSTTSSNSSVGGTYVGPCPHSPGQEEEVQYGDRDLLSPRKMSVSRMHSLPNDSYMFRPVRPASAPYPLEEVVHSPHHQHSGSVTSVHSQPCDSRTLLQVPDFSPVHPRSPPTLTLPRIAPPTPSPSPRALRRQVAVKLDSMESQGCEQQKRPNPIHLPPPSPSPLSPHTSSPSPLPPPPPSSPSALSLPPCSPTAFPLPPPSPLPSLLSSHSPLPPPPSSPSLLLPPPPSPRLPLRPPSLRRPRPPSAASFCDPADEEVYHITSSACHRWRDEEGGEQECRGKAGRSHSLSPYCTPLSLDSTSSPLPPLPPSSSRSALSLLGVGLKERDFRKGLSIDNQGFLDKPPSLSASYSDDQRRHSIEVCLPQADTTDDPHFTREAHRSEKGGQAFPVRVQSFGGGHRKKKMSPPCISIHPPSEREHPEIASPPKLADCSMMLRRRTPSYDLTPHTQPNTQDAQMHSPMHTVLTPIHVPLQAHSPTHTQTYTPPHASTPTPPHIPISPNIFIQPHAPLLPNTMPFSQTHSLSPTAARHSPLTGEYIPLPQFTFDQPQSRYMSGLSAGLSDADSATCSSPFDNRLGSGAGFSAKNRRTAQ</sequence>
<dbReference type="GO" id="GO:0005248">
    <property type="term" value="F:voltage-gated sodium channel activity"/>
    <property type="evidence" value="ECO:0007669"/>
    <property type="project" value="TreeGrafter"/>
</dbReference>
<gene>
    <name evidence="3" type="ORF">D9C73_026057</name>
</gene>
<keyword evidence="4" id="KW-1185">Reference proteome</keyword>
<accession>A0A4U5VSU2</accession>
<dbReference type="GO" id="GO:0001518">
    <property type="term" value="C:voltage-gated sodium channel complex"/>
    <property type="evidence" value="ECO:0007669"/>
    <property type="project" value="TreeGrafter"/>
</dbReference>
<feature type="compositionally biased region" description="Pro residues" evidence="1">
    <location>
        <begin position="318"/>
        <end position="332"/>
    </location>
</feature>
<evidence type="ECO:0000313" key="4">
    <source>
        <dbReference type="Proteomes" id="UP000298787"/>
    </source>
</evidence>
<feature type="region of interest" description="Disordered" evidence="1">
    <location>
        <begin position="496"/>
        <end position="516"/>
    </location>
</feature>
<evidence type="ECO:0000256" key="1">
    <source>
        <dbReference type="SAM" id="MobiDB-lite"/>
    </source>
</evidence>
<name>A0A4U5VSU2_COLLU</name>
<dbReference type="Proteomes" id="UP000298787">
    <property type="component" value="Chromosome 23"/>
</dbReference>
<feature type="region of interest" description="Disordered" evidence="1">
    <location>
        <begin position="398"/>
        <end position="443"/>
    </location>
</feature>
<proteinExistence type="predicted"/>
<feature type="compositionally biased region" description="Polar residues" evidence="1">
    <location>
        <begin position="208"/>
        <end position="219"/>
    </location>
</feature>
<feature type="compositionally biased region" description="Pro residues" evidence="1">
    <location>
        <begin position="283"/>
        <end position="293"/>
    </location>
</feature>
<feature type="region of interest" description="Disordered" evidence="1">
    <location>
        <begin position="702"/>
        <end position="721"/>
    </location>
</feature>
<dbReference type="GO" id="GO:0008332">
    <property type="term" value="F:low voltage-gated calcium channel activity"/>
    <property type="evidence" value="ECO:0007669"/>
    <property type="project" value="TreeGrafter"/>
</dbReference>
<feature type="compositionally biased region" description="Pro residues" evidence="1">
    <location>
        <begin position="341"/>
        <end position="365"/>
    </location>
</feature>
<dbReference type="STRING" id="240159.A0A4U5VSU2"/>
<dbReference type="GO" id="GO:0045956">
    <property type="term" value="P:positive regulation of calcium ion-dependent exocytosis"/>
    <property type="evidence" value="ECO:0007669"/>
    <property type="project" value="TreeGrafter"/>
</dbReference>
<dbReference type="GO" id="GO:0070509">
    <property type="term" value="P:calcium ion import"/>
    <property type="evidence" value="ECO:0007669"/>
    <property type="project" value="TreeGrafter"/>
</dbReference>
<dbReference type="GO" id="GO:0043005">
    <property type="term" value="C:neuron projection"/>
    <property type="evidence" value="ECO:0007669"/>
    <property type="project" value="TreeGrafter"/>
</dbReference>
<evidence type="ECO:0000313" key="3">
    <source>
        <dbReference type="EMBL" id="TKS91744.1"/>
    </source>
</evidence>
<reference evidence="3 4" key="1">
    <citation type="submission" date="2019-01" db="EMBL/GenBank/DDBJ databases">
        <title>Genome Assembly of Collichthys lucidus.</title>
        <authorList>
            <person name="Cai M."/>
            <person name="Xiao S."/>
        </authorList>
    </citation>
    <scope>NUCLEOTIDE SEQUENCE [LARGE SCALE GENOMIC DNA]</scope>
    <source>
        <strain evidence="3">JT15FE1705JMU</strain>
        <tissue evidence="3">Muscle</tissue>
    </source>
</reference>
<keyword evidence="2" id="KW-0812">Transmembrane</keyword>